<evidence type="ECO:0000256" key="5">
    <source>
        <dbReference type="ARBA" id="ARBA00022692"/>
    </source>
</evidence>
<evidence type="ECO:0000256" key="1">
    <source>
        <dbReference type="ARBA" id="ARBA00004651"/>
    </source>
</evidence>
<dbReference type="PANTHER" id="PTHR33908">
    <property type="entry name" value="MANNOSYLTRANSFERASE YKCB-RELATED"/>
    <property type="match status" value="1"/>
</dbReference>
<name>A0A380WK72_AMIAI</name>
<evidence type="ECO:0000256" key="6">
    <source>
        <dbReference type="ARBA" id="ARBA00022989"/>
    </source>
</evidence>
<dbReference type="GO" id="GO:0009103">
    <property type="term" value="P:lipopolysaccharide biosynthetic process"/>
    <property type="evidence" value="ECO:0007669"/>
    <property type="project" value="TreeGrafter"/>
</dbReference>
<keyword evidence="5 8" id="KW-0812">Transmembrane</keyword>
<evidence type="ECO:0000256" key="4">
    <source>
        <dbReference type="ARBA" id="ARBA00022679"/>
    </source>
</evidence>
<dbReference type="GO" id="GO:0005886">
    <property type="term" value="C:plasma membrane"/>
    <property type="evidence" value="ECO:0007669"/>
    <property type="project" value="UniProtKB-SubCell"/>
</dbReference>
<feature type="transmembrane region" description="Helical" evidence="8">
    <location>
        <begin position="401"/>
        <end position="418"/>
    </location>
</feature>
<feature type="transmembrane region" description="Helical" evidence="8">
    <location>
        <begin position="184"/>
        <end position="215"/>
    </location>
</feature>
<feature type="domain" description="Glycosyltransferase RgtA/B/C/D-like" evidence="9">
    <location>
        <begin position="74"/>
        <end position="243"/>
    </location>
</feature>
<keyword evidence="6 8" id="KW-1133">Transmembrane helix</keyword>
<dbReference type="InterPro" id="IPR050297">
    <property type="entry name" value="LipidA_mod_glycosyltrf_83"/>
</dbReference>
<evidence type="ECO:0000313" key="10">
    <source>
        <dbReference type="EMBL" id="SUU89168.1"/>
    </source>
</evidence>
<feature type="transmembrane region" description="Helical" evidence="8">
    <location>
        <begin position="336"/>
        <end position="353"/>
    </location>
</feature>
<reference evidence="10 11" key="1">
    <citation type="submission" date="2018-06" db="EMBL/GenBank/DDBJ databases">
        <authorList>
            <consortium name="Pathogen Informatics"/>
            <person name="Doyle S."/>
        </authorList>
    </citation>
    <scope>NUCLEOTIDE SEQUENCE [LARGE SCALE GENOMIC DNA]</scope>
    <source>
        <strain evidence="10 11">NCTC10684</strain>
    </source>
</reference>
<feature type="transmembrane region" description="Helical" evidence="8">
    <location>
        <begin position="99"/>
        <end position="119"/>
    </location>
</feature>
<keyword evidence="7 8" id="KW-0472">Membrane</keyword>
<sequence length="562" mass="60503">MSTTGIKTSATSRKALSPLTYLLLALLALFAFAPGTSTLPPTDRDESRFVQATKQMVESGDYVDIRFQDVPRYKKPAGIYWLQSTAVLLSGQGSDAPIWVYRLISVLAGTFSVLALAFIGDRMFGRTAGVISGLGLMGILMLGVEARIAKTDATLLASALLAQGALATIYLGHKAGRPQGNANWLFWAAQGLALLIKGPVIPFLSLLTITALVIFDKDRAWLRKLRPFTGLLLTLVVAAPWLVLITLKTGAEFWQESVGKDLLSKVGSGQESHGFPPGYYFLTYSLFMWPFALVALEGGLKALNNFRQDPRLLFCLAWYLLYWVAIELIPTKLPHYALPAYPAMILLMAWLLTSKSAAGIELSRWQLWLRRACAFGMFGISIGLAAIAFGITPFFLGYVSWWGLLAAVLVLIAARYGMGAPDGMDPVKRIAFAAAAAAAVFGVLTLKILPPLKPLWLSPEIAERFDKLKPCPTSVLASAGYGEPSLVFLAGTNTQLTDGKGAAAALIADPACAIAVVAEAESKAFLAAIPGGVDALRQRGLIEGMNYSKGEPRTLTFYTLAK</sequence>
<protein>
    <submittedName>
        <fullName evidence="10">4-amino-4-deoxy-L-arabinose transferase</fullName>
    </submittedName>
</protein>
<feature type="transmembrane region" description="Helical" evidence="8">
    <location>
        <begin position="20"/>
        <end position="39"/>
    </location>
</feature>
<keyword evidence="2" id="KW-1003">Cell membrane</keyword>
<accession>A0A380WK72</accession>
<feature type="transmembrane region" description="Helical" evidence="8">
    <location>
        <begin position="125"/>
        <end position="144"/>
    </location>
</feature>
<evidence type="ECO:0000256" key="2">
    <source>
        <dbReference type="ARBA" id="ARBA00022475"/>
    </source>
</evidence>
<dbReference type="AlphaFoldDB" id="A0A380WK72"/>
<feature type="transmembrane region" description="Helical" evidence="8">
    <location>
        <begin position="279"/>
        <end position="300"/>
    </location>
</feature>
<feature type="transmembrane region" description="Helical" evidence="8">
    <location>
        <begin position="430"/>
        <end position="449"/>
    </location>
</feature>
<evidence type="ECO:0000313" key="11">
    <source>
        <dbReference type="Proteomes" id="UP000254701"/>
    </source>
</evidence>
<dbReference type="Proteomes" id="UP000254701">
    <property type="component" value="Unassembled WGS sequence"/>
</dbReference>
<dbReference type="InterPro" id="IPR038731">
    <property type="entry name" value="RgtA/B/C-like"/>
</dbReference>
<dbReference type="PANTHER" id="PTHR33908:SF3">
    <property type="entry name" value="UNDECAPRENYL PHOSPHATE-ALPHA-4-AMINO-4-DEOXY-L-ARABINOSE ARABINOSYL TRANSFERASE"/>
    <property type="match status" value="1"/>
</dbReference>
<dbReference type="RefSeq" id="WP_115731387.1">
    <property type="nucleotide sequence ID" value="NZ_BAAAVY010000002.1"/>
</dbReference>
<gene>
    <name evidence="10" type="ORF">NCTC10684_02401</name>
</gene>
<dbReference type="OrthoDB" id="9810951at2"/>
<comment type="subcellular location">
    <subcellularLocation>
        <location evidence="1">Cell membrane</location>
        <topology evidence="1">Multi-pass membrane protein</topology>
    </subcellularLocation>
</comment>
<keyword evidence="3" id="KW-0328">Glycosyltransferase</keyword>
<dbReference type="Pfam" id="PF13231">
    <property type="entry name" value="PMT_2"/>
    <property type="match status" value="1"/>
</dbReference>
<evidence type="ECO:0000256" key="3">
    <source>
        <dbReference type="ARBA" id="ARBA00022676"/>
    </source>
</evidence>
<feature type="transmembrane region" description="Helical" evidence="8">
    <location>
        <begin position="374"/>
        <end position="395"/>
    </location>
</feature>
<dbReference type="GO" id="GO:0010041">
    <property type="term" value="P:response to iron(III) ion"/>
    <property type="evidence" value="ECO:0007669"/>
    <property type="project" value="TreeGrafter"/>
</dbReference>
<feature type="transmembrane region" description="Helical" evidence="8">
    <location>
        <begin position="312"/>
        <end position="330"/>
    </location>
</feature>
<keyword evidence="4 10" id="KW-0808">Transferase</keyword>
<organism evidence="10 11">
    <name type="scientific">Aminobacter aminovorans</name>
    <name type="common">Chelatobacter heintzii</name>
    <dbReference type="NCBI Taxonomy" id="83263"/>
    <lineage>
        <taxon>Bacteria</taxon>
        <taxon>Pseudomonadati</taxon>
        <taxon>Pseudomonadota</taxon>
        <taxon>Alphaproteobacteria</taxon>
        <taxon>Hyphomicrobiales</taxon>
        <taxon>Phyllobacteriaceae</taxon>
        <taxon>Aminobacter</taxon>
    </lineage>
</organism>
<proteinExistence type="predicted"/>
<evidence type="ECO:0000259" key="9">
    <source>
        <dbReference type="Pfam" id="PF13231"/>
    </source>
</evidence>
<evidence type="ECO:0000256" key="7">
    <source>
        <dbReference type="ARBA" id="ARBA00023136"/>
    </source>
</evidence>
<dbReference type="EMBL" id="UFSM01000001">
    <property type="protein sequence ID" value="SUU89168.1"/>
    <property type="molecule type" value="Genomic_DNA"/>
</dbReference>
<evidence type="ECO:0000256" key="8">
    <source>
        <dbReference type="SAM" id="Phobius"/>
    </source>
</evidence>
<feature type="transmembrane region" description="Helical" evidence="8">
    <location>
        <begin position="227"/>
        <end position="247"/>
    </location>
</feature>
<dbReference type="GO" id="GO:0016763">
    <property type="term" value="F:pentosyltransferase activity"/>
    <property type="evidence" value="ECO:0007669"/>
    <property type="project" value="TreeGrafter"/>
</dbReference>